<evidence type="ECO:0000313" key="1">
    <source>
        <dbReference type="EMBL" id="MFB8776487.1"/>
    </source>
</evidence>
<keyword evidence="2" id="KW-1185">Reference proteome</keyword>
<sequence>MPTDYACHTAAEQAAHCLTPVCSVLVPDAHGAPAEAEVMPVVLRNYLGAGRPAPTTVRAGTAVVGVATGALVLRICLDGLRAEMEGTLARWHGQLIQRLPEVLNRQKTTAREWQVLQDLQSDAQEVLTHLARRERGAAPGARMLGGQVALLEDALCGALRRLSVPMESAEPCASGLAKAVGSLFGLALSPAGH</sequence>
<dbReference type="EMBL" id="JAYMRP010000031">
    <property type="protein sequence ID" value="MFB8776487.1"/>
    <property type="molecule type" value="Genomic_DNA"/>
</dbReference>
<dbReference type="Proteomes" id="UP001585080">
    <property type="component" value="Unassembled WGS sequence"/>
</dbReference>
<organism evidence="1 2">
    <name type="scientific">Streptomyces broussonetiae</name>
    <dbReference type="NCBI Taxonomy" id="2686304"/>
    <lineage>
        <taxon>Bacteria</taxon>
        <taxon>Bacillati</taxon>
        <taxon>Actinomycetota</taxon>
        <taxon>Actinomycetes</taxon>
        <taxon>Kitasatosporales</taxon>
        <taxon>Streptomycetaceae</taxon>
        <taxon>Streptomyces</taxon>
    </lineage>
</organism>
<accession>A0ABV5EI03</accession>
<dbReference type="RefSeq" id="WP_376735027.1">
    <property type="nucleotide sequence ID" value="NZ_JAYMRP010000031.1"/>
</dbReference>
<evidence type="ECO:0000313" key="2">
    <source>
        <dbReference type="Proteomes" id="UP001585080"/>
    </source>
</evidence>
<name>A0ABV5EI03_9ACTN</name>
<proteinExistence type="predicted"/>
<reference evidence="1 2" key="1">
    <citation type="submission" date="2024-01" db="EMBL/GenBank/DDBJ databases">
        <title>Genome mining of biosynthetic gene clusters to explore secondary metabolites of Streptomyces sp.</title>
        <authorList>
            <person name="Baig A."/>
            <person name="Ajitkumar Shintre N."/>
            <person name="Kumar H."/>
            <person name="Anbarasu A."/>
            <person name="Ramaiah S."/>
        </authorList>
    </citation>
    <scope>NUCLEOTIDE SEQUENCE [LARGE SCALE GENOMIC DNA]</scope>
    <source>
        <strain evidence="1 2">A57</strain>
    </source>
</reference>
<comment type="caution">
    <text evidence="1">The sequence shown here is derived from an EMBL/GenBank/DDBJ whole genome shotgun (WGS) entry which is preliminary data.</text>
</comment>
<gene>
    <name evidence="1" type="ORF">VSS16_27740</name>
</gene>
<protein>
    <submittedName>
        <fullName evidence="1">Uncharacterized protein</fullName>
    </submittedName>
</protein>